<name>A0ABY4FSD4_9MICO</name>
<dbReference type="PANTHER" id="PTHR30055:SF241">
    <property type="entry name" value="TRANSCRIPTIONAL REGULATORY PROTEIN"/>
    <property type="match status" value="1"/>
</dbReference>
<dbReference type="SUPFAM" id="SSF46689">
    <property type="entry name" value="Homeodomain-like"/>
    <property type="match status" value="1"/>
</dbReference>
<protein>
    <submittedName>
        <fullName evidence="5">TetR/AcrR family transcriptional regulator</fullName>
    </submittedName>
</protein>
<evidence type="ECO:0000259" key="4">
    <source>
        <dbReference type="PROSITE" id="PS50977"/>
    </source>
</evidence>
<accession>A0ABY4FSD4</accession>
<feature type="compositionally biased region" description="Low complexity" evidence="3">
    <location>
        <begin position="224"/>
        <end position="235"/>
    </location>
</feature>
<organism evidence="5 6">
    <name type="scientific">Leucobacter rhizosphaerae</name>
    <dbReference type="NCBI Taxonomy" id="2932245"/>
    <lineage>
        <taxon>Bacteria</taxon>
        <taxon>Bacillati</taxon>
        <taxon>Actinomycetota</taxon>
        <taxon>Actinomycetes</taxon>
        <taxon>Micrococcales</taxon>
        <taxon>Microbacteriaceae</taxon>
        <taxon>Leucobacter</taxon>
    </lineage>
</organism>
<dbReference type="EMBL" id="CP095043">
    <property type="protein sequence ID" value="UOQ59203.1"/>
    <property type="molecule type" value="Genomic_DNA"/>
</dbReference>
<sequence>MSNTEAAPSARRQETRGRLLDAATEVFTEEGLQGASVEAICSRAGFTRGAFYSNFSSKEELFLALLEREFSRRAADLEAKALELEPTLRERGCISPPEAAQYIVEFFAPSRNASAWFVLEAEFLLLAMRDPSLAPGHDTFMDRFYANISGAVDRVIAAAGRRFVMPVERAMPVLSGVYEQVLRTSVLAGDEPDGALDQLGERLAELLFAITEVSEAPNAGGTGAPASADDAPAPR</sequence>
<dbReference type="Proteomes" id="UP000831775">
    <property type="component" value="Chromosome"/>
</dbReference>
<dbReference type="PRINTS" id="PR00455">
    <property type="entry name" value="HTHTETR"/>
</dbReference>
<dbReference type="RefSeq" id="WP_244684078.1">
    <property type="nucleotide sequence ID" value="NZ_CP095043.1"/>
</dbReference>
<reference evidence="5 6" key="1">
    <citation type="submission" date="2022-04" db="EMBL/GenBank/DDBJ databases">
        <title>Leucobacter sp. isolated from rhizosphere of onion.</title>
        <authorList>
            <person name="Won M."/>
            <person name="Lee C.-M."/>
            <person name="Woen H.-Y."/>
            <person name="Kwon S.-W."/>
        </authorList>
    </citation>
    <scope>NUCLEOTIDE SEQUENCE [LARGE SCALE GENOMIC DNA]</scope>
    <source>
        <strain evidence="5 6">H25R-14</strain>
    </source>
</reference>
<gene>
    <name evidence="5" type="ORF">MUN76_09050</name>
</gene>
<dbReference type="Gene3D" id="1.10.357.10">
    <property type="entry name" value="Tetracycline Repressor, domain 2"/>
    <property type="match status" value="1"/>
</dbReference>
<feature type="region of interest" description="Disordered" evidence="3">
    <location>
        <begin position="216"/>
        <end position="235"/>
    </location>
</feature>
<evidence type="ECO:0000256" key="2">
    <source>
        <dbReference type="PROSITE-ProRule" id="PRU00335"/>
    </source>
</evidence>
<dbReference type="PANTHER" id="PTHR30055">
    <property type="entry name" value="HTH-TYPE TRANSCRIPTIONAL REGULATOR RUTR"/>
    <property type="match status" value="1"/>
</dbReference>
<feature type="domain" description="HTH tetR-type" evidence="4">
    <location>
        <begin position="13"/>
        <end position="73"/>
    </location>
</feature>
<dbReference type="InterPro" id="IPR001647">
    <property type="entry name" value="HTH_TetR"/>
</dbReference>
<keyword evidence="6" id="KW-1185">Reference proteome</keyword>
<dbReference type="Pfam" id="PF00440">
    <property type="entry name" value="TetR_N"/>
    <property type="match status" value="1"/>
</dbReference>
<evidence type="ECO:0000256" key="3">
    <source>
        <dbReference type="SAM" id="MobiDB-lite"/>
    </source>
</evidence>
<proteinExistence type="predicted"/>
<evidence type="ECO:0000313" key="5">
    <source>
        <dbReference type="EMBL" id="UOQ59203.1"/>
    </source>
</evidence>
<dbReference type="PROSITE" id="PS50977">
    <property type="entry name" value="HTH_TETR_2"/>
    <property type="match status" value="1"/>
</dbReference>
<dbReference type="InterPro" id="IPR009057">
    <property type="entry name" value="Homeodomain-like_sf"/>
</dbReference>
<dbReference type="InterPro" id="IPR050109">
    <property type="entry name" value="HTH-type_TetR-like_transc_reg"/>
</dbReference>
<feature type="DNA-binding region" description="H-T-H motif" evidence="2">
    <location>
        <begin position="36"/>
        <end position="55"/>
    </location>
</feature>
<keyword evidence="1 2" id="KW-0238">DNA-binding</keyword>
<evidence type="ECO:0000313" key="6">
    <source>
        <dbReference type="Proteomes" id="UP000831775"/>
    </source>
</evidence>
<evidence type="ECO:0000256" key="1">
    <source>
        <dbReference type="ARBA" id="ARBA00023125"/>
    </source>
</evidence>